<accession>A0ABW1ZPH7</accession>
<evidence type="ECO:0000256" key="2">
    <source>
        <dbReference type="ARBA" id="ARBA00023002"/>
    </source>
</evidence>
<dbReference type="SUPFAM" id="SSF50129">
    <property type="entry name" value="GroES-like"/>
    <property type="match status" value="1"/>
</dbReference>
<evidence type="ECO:0000256" key="1">
    <source>
        <dbReference type="ARBA" id="ARBA00022857"/>
    </source>
</evidence>
<dbReference type="Proteomes" id="UP001596317">
    <property type="component" value="Unassembled WGS sequence"/>
</dbReference>
<feature type="domain" description="Enoyl reductase (ER)" evidence="4">
    <location>
        <begin position="14"/>
        <end position="324"/>
    </location>
</feature>
<dbReference type="PROSITE" id="PS01162">
    <property type="entry name" value="QOR_ZETA_CRYSTAL"/>
    <property type="match status" value="1"/>
</dbReference>
<keyword evidence="2" id="KW-0560">Oxidoreductase</keyword>
<comment type="caution">
    <text evidence="6">The sequence shown here is derived from an EMBL/GenBank/DDBJ whole genome shotgun (WGS) entry which is preliminary data.</text>
</comment>
<evidence type="ECO:0000313" key="7">
    <source>
        <dbReference type="Proteomes" id="UP001596317"/>
    </source>
</evidence>
<dbReference type="EMBL" id="JBHSWB010000001">
    <property type="protein sequence ID" value="MFC6658961.1"/>
    <property type="molecule type" value="Genomic_DNA"/>
</dbReference>
<dbReference type="PANTHER" id="PTHR48106">
    <property type="entry name" value="QUINONE OXIDOREDUCTASE PIG3-RELATED"/>
    <property type="match status" value="1"/>
</dbReference>
<reference evidence="6" key="1">
    <citation type="journal article" date="2014" name="Int. J. Syst. Evol. Microbiol.">
        <title>Complete genome of a new Firmicutes species belonging to the dominant human colonic microbiota ('Ruminococcus bicirculans') reveals two chromosomes and a selective capacity to utilize plant glucans.</title>
        <authorList>
            <consortium name="NISC Comparative Sequencing Program"/>
            <person name="Wegmann U."/>
            <person name="Louis P."/>
            <person name="Goesmann A."/>
            <person name="Henrissat B."/>
            <person name="Duncan S.H."/>
            <person name="Flint H.J."/>
        </authorList>
    </citation>
    <scope>NUCLEOTIDE SEQUENCE</scope>
    <source>
        <strain evidence="6">NBRC 112888</strain>
    </source>
</reference>
<organism evidence="6 7">
    <name type="scientific">Deinococcus multiflagellatus</name>
    <dbReference type="NCBI Taxonomy" id="1656887"/>
    <lineage>
        <taxon>Bacteria</taxon>
        <taxon>Thermotogati</taxon>
        <taxon>Deinococcota</taxon>
        <taxon>Deinococci</taxon>
        <taxon>Deinococcales</taxon>
        <taxon>Deinococcaceae</taxon>
        <taxon>Deinococcus</taxon>
    </lineage>
</organism>
<sequence>MSPASFAVIVEEHGGPEVLRWQARPLPQPGPGQVRVRVEVTGVNYADVLSRRGGYGPGAPLPFVPGLDAAGTVDALGEGVTDLTVGTRVACFTAGGSYATHVLAPAAFCLPLPPGVGSEQAAALVPLSTAFGVLQAAGVQPGETVLIHAAGGGVGHLAVQLARARGARVLAVVGDPGRAEFVRGLGADAVVNRHTQDFAALTLDLTGGRGADVILDSVGGETAERGLGCLARFGRLVTYGHAGGRPGLIPTAPLHGEGRAVIGYSGGTLRQHRPEQARTVALAALEALARGDVRVHTGLTLPLHHAAEAHRRAQAGAVSERLTLMAPYTDSVHFRNIQKRTGCSSNSRKSVPFPSPSGRKNSVRCDGIFRKPY</sequence>
<dbReference type="Pfam" id="PF08240">
    <property type="entry name" value="ADH_N"/>
    <property type="match status" value="1"/>
</dbReference>
<feature type="compositionally biased region" description="Polar residues" evidence="3">
    <location>
        <begin position="339"/>
        <end position="349"/>
    </location>
</feature>
<dbReference type="InterPro" id="IPR013149">
    <property type="entry name" value="ADH-like_C"/>
</dbReference>
<dbReference type="SUPFAM" id="SSF51735">
    <property type="entry name" value="NAD(P)-binding Rossmann-fold domains"/>
    <property type="match status" value="1"/>
</dbReference>
<dbReference type="Gene3D" id="3.40.50.720">
    <property type="entry name" value="NAD(P)-binding Rossmann-like Domain"/>
    <property type="match status" value="1"/>
</dbReference>
<keyword evidence="7" id="KW-1185">Reference proteome</keyword>
<reference evidence="7" key="2">
    <citation type="journal article" date="2019" name="Int. J. Syst. Evol. Microbiol.">
        <title>The Global Catalogue of Microorganisms (GCM) 10K type strain sequencing project: providing services to taxonomists for standard genome sequencing and annotation.</title>
        <authorList>
            <consortium name="The Broad Institute Genomics Platform"/>
            <consortium name="The Broad Institute Genome Sequencing Center for Infectious Disease"/>
            <person name="Wu L."/>
            <person name="Ma J."/>
        </authorList>
    </citation>
    <scope>NUCLEOTIDE SEQUENCE [LARGE SCALE GENOMIC DNA]</scope>
    <source>
        <strain evidence="7">CCUG 63830</strain>
    </source>
</reference>
<dbReference type="InterPro" id="IPR011032">
    <property type="entry name" value="GroES-like_sf"/>
</dbReference>
<dbReference type="InterPro" id="IPR020843">
    <property type="entry name" value="ER"/>
</dbReference>
<dbReference type="InterPro" id="IPR013154">
    <property type="entry name" value="ADH-like_N"/>
</dbReference>
<reference evidence="6" key="3">
    <citation type="submission" date="2024-09" db="EMBL/GenBank/DDBJ databases">
        <authorList>
            <person name="Sun Q."/>
            <person name="Mori K."/>
        </authorList>
    </citation>
    <scope>NUCLEOTIDE SEQUENCE</scope>
    <source>
        <strain evidence="6">NBRC 112888</strain>
    </source>
</reference>
<dbReference type="RefSeq" id="WP_224605465.1">
    <property type="nucleotide sequence ID" value="NZ_JAIQXV010000003.1"/>
</dbReference>
<dbReference type="InterPro" id="IPR036291">
    <property type="entry name" value="NAD(P)-bd_dom_sf"/>
</dbReference>
<gene>
    <name evidence="5" type="ORF">ACFP90_00215</name>
    <name evidence="6" type="ORF">ACFP90_20220</name>
</gene>
<dbReference type="Gene3D" id="3.90.180.10">
    <property type="entry name" value="Medium-chain alcohol dehydrogenases, catalytic domain"/>
    <property type="match status" value="1"/>
</dbReference>
<evidence type="ECO:0000256" key="3">
    <source>
        <dbReference type="SAM" id="MobiDB-lite"/>
    </source>
</evidence>
<dbReference type="SMART" id="SM00829">
    <property type="entry name" value="PKS_ER"/>
    <property type="match status" value="1"/>
</dbReference>
<keyword evidence="1" id="KW-0521">NADP</keyword>
<proteinExistence type="predicted"/>
<dbReference type="InterPro" id="IPR002364">
    <property type="entry name" value="Quin_OxRdtase/zeta-crystal_CS"/>
</dbReference>
<evidence type="ECO:0000259" key="4">
    <source>
        <dbReference type="SMART" id="SM00829"/>
    </source>
</evidence>
<dbReference type="EMBL" id="JBHSWB010000001">
    <property type="protein sequence ID" value="MFC6662384.1"/>
    <property type="molecule type" value="Genomic_DNA"/>
</dbReference>
<evidence type="ECO:0000313" key="6">
    <source>
        <dbReference type="EMBL" id="MFC6662384.1"/>
    </source>
</evidence>
<feature type="region of interest" description="Disordered" evidence="3">
    <location>
        <begin position="339"/>
        <end position="364"/>
    </location>
</feature>
<dbReference type="Pfam" id="PF00107">
    <property type="entry name" value="ADH_zinc_N"/>
    <property type="match status" value="1"/>
</dbReference>
<evidence type="ECO:0000313" key="5">
    <source>
        <dbReference type="EMBL" id="MFC6658961.1"/>
    </source>
</evidence>
<protein>
    <submittedName>
        <fullName evidence="6">Zinc-binding alcohol dehydrogenase family protein</fullName>
    </submittedName>
</protein>
<name>A0ABW1ZPH7_9DEIO</name>